<dbReference type="SUPFAM" id="SSF48264">
    <property type="entry name" value="Cytochrome P450"/>
    <property type="match status" value="1"/>
</dbReference>
<dbReference type="OrthoDB" id="1470350at2759"/>
<name>A0A367KVN1_RHIST</name>
<comment type="cofactor">
    <cofactor evidence="7">
        <name>heme</name>
        <dbReference type="ChEBI" id="CHEBI:30413"/>
    </cofactor>
</comment>
<feature type="coiled-coil region" evidence="9">
    <location>
        <begin position="257"/>
        <end position="284"/>
    </location>
</feature>
<dbReference type="InterPro" id="IPR001128">
    <property type="entry name" value="Cyt_P450"/>
</dbReference>
<comment type="similarity">
    <text evidence="1 8">Belongs to the cytochrome P450 family.</text>
</comment>
<dbReference type="Pfam" id="PF00067">
    <property type="entry name" value="p450"/>
    <property type="match status" value="1"/>
</dbReference>
<dbReference type="GO" id="GO:0005506">
    <property type="term" value="F:iron ion binding"/>
    <property type="evidence" value="ECO:0007669"/>
    <property type="project" value="InterPro"/>
</dbReference>
<dbReference type="InterPro" id="IPR036396">
    <property type="entry name" value="Cyt_P450_sf"/>
</dbReference>
<dbReference type="GO" id="GO:0004497">
    <property type="term" value="F:monooxygenase activity"/>
    <property type="evidence" value="ECO:0007669"/>
    <property type="project" value="UniProtKB-KW"/>
</dbReference>
<evidence type="ECO:0000256" key="4">
    <source>
        <dbReference type="ARBA" id="ARBA00023002"/>
    </source>
</evidence>
<keyword evidence="2 7" id="KW-0349">Heme</keyword>
<dbReference type="EMBL" id="PJQM01000190">
    <property type="protein sequence ID" value="RCI06273.1"/>
    <property type="molecule type" value="Genomic_DNA"/>
</dbReference>
<evidence type="ECO:0000256" key="2">
    <source>
        <dbReference type="ARBA" id="ARBA00022617"/>
    </source>
</evidence>
<dbReference type="InterPro" id="IPR017972">
    <property type="entry name" value="Cyt_P450_CS"/>
</dbReference>
<dbReference type="InterPro" id="IPR002401">
    <property type="entry name" value="Cyt_P450_E_grp-I"/>
</dbReference>
<evidence type="ECO:0000256" key="7">
    <source>
        <dbReference type="PIRSR" id="PIRSR602401-1"/>
    </source>
</evidence>
<dbReference type="Proteomes" id="UP000253551">
    <property type="component" value="Unassembled WGS sequence"/>
</dbReference>
<dbReference type="PROSITE" id="PS00086">
    <property type="entry name" value="CYTOCHROME_P450"/>
    <property type="match status" value="1"/>
</dbReference>
<keyword evidence="11" id="KW-1185">Reference proteome</keyword>
<reference evidence="10 11" key="1">
    <citation type="journal article" date="2018" name="G3 (Bethesda)">
        <title>Phylogenetic and Phylogenomic Definition of Rhizopus Species.</title>
        <authorList>
            <person name="Gryganskyi A.P."/>
            <person name="Golan J."/>
            <person name="Dolatabadi S."/>
            <person name="Mondo S."/>
            <person name="Robb S."/>
            <person name="Idnurm A."/>
            <person name="Muszewska A."/>
            <person name="Steczkiewicz K."/>
            <person name="Masonjones S."/>
            <person name="Liao H.L."/>
            <person name="Gajdeczka M.T."/>
            <person name="Anike F."/>
            <person name="Vuek A."/>
            <person name="Anishchenko I.M."/>
            <person name="Voigt K."/>
            <person name="de Hoog G.S."/>
            <person name="Smith M.E."/>
            <person name="Heitman J."/>
            <person name="Vilgalys R."/>
            <person name="Stajich J.E."/>
        </authorList>
    </citation>
    <scope>NUCLEOTIDE SEQUENCE [LARGE SCALE GENOMIC DNA]</scope>
    <source>
        <strain evidence="10 11">LSU 92-RS-03</strain>
    </source>
</reference>
<proteinExistence type="inferred from homology"/>
<gene>
    <name evidence="10" type="ORF">CU098_013092</name>
</gene>
<evidence type="ECO:0000256" key="6">
    <source>
        <dbReference type="ARBA" id="ARBA00023033"/>
    </source>
</evidence>
<keyword evidence="6 8" id="KW-0503">Monooxygenase</keyword>
<dbReference type="STRING" id="4846.A0A367KVN1"/>
<feature type="binding site" description="axial binding residue" evidence="7">
    <location>
        <position position="469"/>
    </location>
    <ligand>
        <name>heme</name>
        <dbReference type="ChEBI" id="CHEBI:30413"/>
    </ligand>
    <ligandPart>
        <name>Fe</name>
        <dbReference type="ChEBI" id="CHEBI:18248"/>
    </ligandPart>
</feature>
<dbReference type="PRINTS" id="PR00385">
    <property type="entry name" value="P450"/>
</dbReference>
<dbReference type="PANTHER" id="PTHR24291">
    <property type="entry name" value="CYTOCHROME P450 FAMILY 4"/>
    <property type="match status" value="1"/>
</dbReference>
<organism evidence="10 11">
    <name type="scientific">Rhizopus stolonifer</name>
    <name type="common">Rhizopus nigricans</name>
    <dbReference type="NCBI Taxonomy" id="4846"/>
    <lineage>
        <taxon>Eukaryota</taxon>
        <taxon>Fungi</taxon>
        <taxon>Fungi incertae sedis</taxon>
        <taxon>Mucoromycota</taxon>
        <taxon>Mucoromycotina</taxon>
        <taxon>Mucoromycetes</taxon>
        <taxon>Mucorales</taxon>
        <taxon>Mucorineae</taxon>
        <taxon>Rhizopodaceae</taxon>
        <taxon>Rhizopus</taxon>
    </lineage>
</organism>
<dbReference type="GO" id="GO:0016705">
    <property type="term" value="F:oxidoreductase activity, acting on paired donors, with incorporation or reduction of molecular oxygen"/>
    <property type="evidence" value="ECO:0007669"/>
    <property type="project" value="InterPro"/>
</dbReference>
<evidence type="ECO:0000256" key="5">
    <source>
        <dbReference type="ARBA" id="ARBA00023004"/>
    </source>
</evidence>
<evidence type="ECO:0000313" key="10">
    <source>
        <dbReference type="EMBL" id="RCI06273.1"/>
    </source>
</evidence>
<sequence length="525" mass="60165">MEIPEAVIKYYQVALDKLLPVIQKNTKKTYIGAAIALITLQRIYSFFRVPKQLKHITKIPYFPMVKSYYYREPPYSRFNRIILPAIGKTNGLYVSKIPFDWTVFITSPTAAKQILMKADANPKSHDFMDILGPNTPIVRFLGRDNVAFANGHTWKNQRKIMNPAFHRSMPVKTMASVMPTLFSYIEKENGTIPVSPTMRDFTLELLGLSIFGFEFKAMTGDPENWTSTYESVNKGLFDPLLNIMGSFSFLLAFSSEKRRQIDAVTKLNNKLSQLAEKKRKEVQEDFQSDKPEHEKDLVTLMLEAEQRGEGITSDEQLRHNIAVFFLAGHETTAHTLAFCLYNLAKNKNAQNKLRQEVIDVLGDEPMDIEPTLEQLKGFKYMDLIIKENLRLNGPVDKLVTRILKEDVIVDGVFVPKGTTVNIDLFAIHHNPKFWTDADQFIPERFEKGGEHDDHEGLTWLPFGNGARQCVGMNFSLTEQRLVLAMIVRKYEISVPENSIHYDHVIIDKVTTKAPDSLEITFTKRY</sequence>
<keyword evidence="5 7" id="KW-0408">Iron</keyword>
<evidence type="ECO:0000313" key="11">
    <source>
        <dbReference type="Proteomes" id="UP000253551"/>
    </source>
</evidence>
<dbReference type="PANTHER" id="PTHR24291:SF50">
    <property type="entry name" value="BIFUNCTIONAL ALBAFLAVENONE MONOOXYGENASE_TERPENE SYNTHASE"/>
    <property type="match status" value="1"/>
</dbReference>
<keyword evidence="4 8" id="KW-0560">Oxidoreductase</keyword>
<evidence type="ECO:0000256" key="9">
    <source>
        <dbReference type="SAM" id="Coils"/>
    </source>
</evidence>
<protein>
    <recommendedName>
        <fullName evidence="12">Cytochrome P450-dit2</fullName>
    </recommendedName>
</protein>
<keyword evidence="3 7" id="KW-0479">Metal-binding</keyword>
<dbReference type="GO" id="GO:0020037">
    <property type="term" value="F:heme binding"/>
    <property type="evidence" value="ECO:0007669"/>
    <property type="project" value="InterPro"/>
</dbReference>
<dbReference type="AlphaFoldDB" id="A0A367KVN1"/>
<comment type="caution">
    <text evidence="10">The sequence shown here is derived from an EMBL/GenBank/DDBJ whole genome shotgun (WGS) entry which is preliminary data.</text>
</comment>
<dbReference type="InterPro" id="IPR050196">
    <property type="entry name" value="Cytochrome_P450_Monoox"/>
</dbReference>
<accession>A0A367KVN1</accession>
<dbReference type="PRINTS" id="PR00463">
    <property type="entry name" value="EP450I"/>
</dbReference>
<dbReference type="Gene3D" id="1.10.630.10">
    <property type="entry name" value="Cytochrome P450"/>
    <property type="match status" value="1"/>
</dbReference>
<keyword evidence="9" id="KW-0175">Coiled coil</keyword>
<evidence type="ECO:0000256" key="1">
    <source>
        <dbReference type="ARBA" id="ARBA00010617"/>
    </source>
</evidence>
<evidence type="ECO:0008006" key="12">
    <source>
        <dbReference type="Google" id="ProtNLM"/>
    </source>
</evidence>
<evidence type="ECO:0000256" key="8">
    <source>
        <dbReference type="RuleBase" id="RU000461"/>
    </source>
</evidence>
<evidence type="ECO:0000256" key="3">
    <source>
        <dbReference type="ARBA" id="ARBA00022723"/>
    </source>
</evidence>